<comment type="caution">
    <text evidence="2">The sequence shown here is derived from an EMBL/GenBank/DDBJ whole genome shotgun (WGS) entry which is preliminary data.</text>
</comment>
<dbReference type="AlphaFoldDB" id="A0AAU9WSX9"/>
<evidence type="ECO:0000313" key="2">
    <source>
        <dbReference type="EMBL" id="CAH3124472.1"/>
    </source>
</evidence>
<dbReference type="Proteomes" id="UP001159428">
    <property type="component" value="Unassembled WGS sequence"/>
</dbReference>
<protein>
    <submittedName>
        <fullName evidence="2">Uncharacterized protein</fullName>
    </submittedName>
</protein>
<organism evidence="2 3">
    <name type="scientific">Pocillopora meandrina</name>
    <dbReference type="NCBI Taxonomy" id="46732"/>
    <lineage>
        <taxon>Eukaryota</taxon>
        <taxon>Metazoa</taxon>
        <taxon>Cnidaria</taxon>
        <taxon>Anthozoa</taxon>
        <taxon>Hexacorallia</taxon>
        <taxon>Scleractinia</taxon>
        <taxon>Astrocoeniina</taxon>
        <taxon>Pocilloporidae</taxon>
        <taxon>Pocillopora</taxon>
    </lineage>
</organism>
<dbReference type="EMBL" id="CALNXJ010000020">
    <property type="protein sequence ID" value="CAH3124472.1"/>
    <property type="molecule type" value="Genomic_DNA"/>
</dbReference>
<feature type="transmembrane region" description="Helical" evidence="1">
    <location>
        <begin position="121"/>
        <end position="140"/>
    </location>
</feature>
<proteinExistence type="predicted"/>
<name>A0AAU9WSX9_9CNID</name>
<sequence length="219" mass="24431">MGYFHVFWIRVHKPPWNSRLPQTISRMPRITVFVFSIVFLGGFLGVSESRKCASHRDCLGDYIYCCSGYCRRSCNISCSRDEHCGSPGSLEEYCCKGKCMSTSLPCEKPPKEKENALSGPLIALVVIFSVILVVAVACLIRSHWNKLRAHCFDERARQVEIPERSAKVRGAGFVSLGGSFETEDGSSYTERISLQSSGTWVGQDFTITQPKSSKRSGRV</sequence>
<keyword evidence="1" id="KW-0472">Membrane</keyword>
<evidence type="ECO:0000256" key="1">
    <source>
        <dbReference type="SAM" id="Phobius"/>
    </source>
</evidence>
<reference evidence="2 3" key="1">
    <citation type="submission" date="2022-05" db="EMBL/GenBank/DDBJ databases">
        <authorList>
            <consortium name="Genoscope - CEA"/>
            <person name="William W."/>
        </authorList>
    </citation>
    <scope>NUCLEOTIDE SEQUENCE [LARGE SCALE GENOMIC DNA]</scope>
</reference>
<keyword evidence="3" id="KW-1185">Reference proteome</keyword>
<gene>
    <name evidence="2" type="ORF">PMEA_00011290</name>
</gene>
<accession>A0AAU9WSX9</accession>
<keyword evidence="1" id="KW-1133">Transmembrane helix</keyword>
<keyword evidence="1" id="KW-0812">Transmembrane</keyword>
<evidence type="ECO:0000313" key="3">
    <source>
        <dbReference type="Proteomes" id="UP001159428"/>
    </source>
</evidence>
<feature type="transmembrane region" description="Helical" evidence="1">
    <location>
        <begin position="27"/>
        <end position="46"/>
    </location>
</feature>